<name>A0ABT1XTX7_9SPHN</name>
<organism evidence="1 2">
    <name type="scientific">Parerythrobacter lacustris</name>
    <dbReference type="NCBI Taxonomy" id="2969984"/>
    <lineage>
        <taxon>Bacteria</taxon>
        <taxon>Pseudomonadati</taxon>
        <taxon>Pseudomonadota</taxon>
        <taxon>Alphaproteobacteria</taxon>
        <taxon>Sphingomonadales</taxon>
        <taxon>Erythrobacteraceae</taxon>
        <taxon>Parerythrobacter</taxon>
    </lineage>
</organism>
<comment type="caution">
    <text evidence="1">The sequence shown here is derived from an EMBL/GenBank/DDBJ whole genome shotgun (WGS) entry which is preliminary data.</text>
</comment>
<evidence type="ECO:0000313" key="1">
    <source>
        <dbReference type="EMBL" id="MCR2834667.1"/>
    </source>
</evidence>
<dbReference type="EMBL" id="JANKHH010000007">
    <property type="protein sequence ID" value="MCR2834667.1"/>
    <property type="molecule type" value="Genomic_DNA"/>
</dbReference>
<proteinExistence type="predicted"/>
<dbReference type="Proteomes" id="UP001206067">
    <property type="component" value="Unassembled WGS sequence"/>
</dbReference>
<keyword evidence="2" id="KW-1185">Reference proteome</keyword>
<accession>A0ABT1XTX7</accession>
<evidence type="ECO:0000313" key="2">
    <source>
        <dbReference type="Proteomes" id="UP001206067"/>
    </source>
</evidence>
<protein>
    <submittedName>
        <fullName evidence="1">Uncharacterized protein</fullName>
    </submittedName>
</protein>
<sequence>MTNSWYLIETDPSFRWNDGGWEQRIAELSYTSKICLSLQDDVRPTVPARHNTVHNAAPL</sequence>
<reference evidence="1 2" key="1">
    <citation type="submission" date="2022-08" db="EMBL/GenBank/DDBJ databases">
        <title>Polyphasic taxonomy analysis of Qipengyuania sp.RS5-5.</title>
        <authorList>
            <person name="Xamxidin M."/>
            <person name="Wu M."/>
        </authorList>
    </citation>
    <scope>NUCLEOTIDE SEQUENCE [LARGE SCALE GENOMIC DNA]</scope>
    <source>
        <strain evidence="1 2">RS5-5</strain>
    </source>
</reference>
<gene>
    <name evidence="1" type="ORF">NSO95_11980</name>
</gene>